<accession>A0A5M3MIA1</accession>
<dbReference type="OMA" id="HHTALVW"/>
<feature type="region of interest" description="Disordered" evidence="1">
    <location>
        <begin position="260"/>
        <end position="286"/>
    </location>
</feature>
<sequence>MASVLAAIARVVPPSRAAAVLARYERKLRGYERAHGLPHDPRYWSGVYGAFARALAAAGHSQAALVRLAESGGHALPSSPFPSSSAPSPAPAPLPKDFTALPLSSQLRHIRTVLRDGTLPTPYALASFIRAARASGRTSALPLLRRRAFSKGARTASWWVLAEMLVARDEGQPGTLLAVFTRYCHAVNVPRAALAKLTAAATATGQEKERTRERECTHAIPHKLWPTPHHTALVWDAVAWGVPDAEVPALYHILLAMASKSAPSSPPPPPPSSSSGPPPPPQLQTQTRRPIDAAHFTPFIALHAHRARPAAAAAVLRDMVRLGLRPGDAQWGALVHARPRPRVRAYAHDHGHVRGTREAGNAGAATTLRILDVLETQDATSTTAGAGIGIGVYTGALRALVRAGQLGAARDVERRMRARFGYVDGGRAATDRAVGVLRAAEREGAGRRVEASVDTFGRRELVGARR</sequence>
<evidence type="ECO:0000256" key="1">
    <source>
        <dbReference type="SAM" id="MobiDB-lite"/>
    </source>
</evidence>
<evidence type="ECO:0000313" key="2">
    <source>
        <dbReference type="EMBL" id="EIW78361.1"/>
    </source>
</evidence>
<dbReference type="RefSeq" id="XP_007771410.1">
    <property type="nucleotide sequence ID" value="XM_007773220.1"/>
</dbReference>
<comment type="caution">
    <text evidence="2">The sequence shown here is derived from an EMBL/GenBank/DDBJ whole genome shotgun (WGS) entry which is preliminary data.</text>
</comment>
<name>A0A5M3MIA1_CONPW</name>
<evidence type="ECO:0000313" key="3">
    <source>
        <dbReference type="Proteomes" id="UP000053558"/>
    </source>
</evidence>
<feature type="compositionally biased region" description="Pro residues" evidence="1">
    <location>
        <begin position="264"/>
        <end position="282"/>
    </location>
</feature>
<dbReference type="GeneID" id="19202085"/>
<reference evidence="3" key="1">
    <citation type="journal article" date="2012" name="Science">
        <title>The Paleozoic origin of enzymatic lignin decomposition reconstructed from 31 fungal genomes.</title>
        <authorList>
            <person name="Floudas D."/>
            <person name="Binder M."/>
            <person name="Riley R."/>
            <person name="Barry K."/>
            <person name="Blanchette R.A."/>
            <person name="Henrissat B."/>
            <person name="Martinez A.T."/>
            <person name="Otillar R."/>
            <person name="Spatafora J.W."/>
            <person name="Yadav J.S."/>
            <person name="Aerts A."/>
            <person name="Benoit I."/>
            <person name="Boyd A."/>
            <person name="Carlson A."/>
            <person name="Copeland A."/>
            <person name="Coutinho P.M."/>
            <person name="de Vries R.P."/>
            <person name="Ferreira P."/>
            <person name="Findley K."/>
            <person name="Foster B."/>
            <person name="Gaskell J."/>
            <person name="Glotzer D."/>
            <person name="Gorecki P."/>
            <person name="Heitman J."/>
            <person name="Hesse C."/>
            <person name="Hori C."/>
            <person name="Igarashi K."/>
            <person name="Jurgens J.A."/>
            <person name="Kallen N."/>
            <person name="Kersten P."/>
            <person name="Kohler A."/>
            <person name="Kuees U."/>
            <person name="Kumar T.K.A."/>
            <person name="Kuo A."/>
            <person name="LaButti K."/>
            <person name="Larrondo L.F."/>
            <person name="Lindquist E."/>
            <person name="Ling A."/>
            <person name="Lombard V."/>
            <person name="Lucas S."/>
            <person name="Lundell T."/>
            <person name="Martin R."/>
            <person name="McLaughlin D.J."/>
            <person name="Morgenstern I."/>
            <person name="Morin E."/>
            <person name="Murat C."/>
            <person name="Nagy L.G."/>
            <person name="Nolan M."/>
            <person name="Ohm R.A."/>
            <person name="Patyshakuliyeva A."/>
            <person name="Rokas A."/>
            <person name="Ruiz-Duenas F.J."/>
            <person name="Sabat G."/>
            <person name="Salamov A."/>
            <person name="Samejima M."/>
            <person name="Schmutz J."/>
            <person name="Slot J.C."/>
            <person name="St John F."/>
            <person name="Stenlid J."/>
            <person name="Sun H."/>
            <person name="Sun S."/>
            <person name="Syed K."/>
            <person name="Tsang A."/>
            <person name="Wiebenga A."/>
            <person name="Young D."/>
            <person name="Pisabarro A."/>
            <person name="Eastwood D.C."/>
            <person name="Martin F."/>
            <person name="Cullen D."/>
            <person name="Grigoriev I.V."/>
            <person name="Hibbett D.S."/>
        </authorList>
    </citation>
    <scope>NUCLEOTIDE SEQUENCE [LARGE SCALE GENOMIC DNA]</scope>
    <source>
        <strain evidence="3">RWD-64-598 SS2</strain>
    </source>
</reference>
<dbReference type="Proteomes" id="UP000053558">
    <property type="component" value="Unassembled WGS sequence"/>
</dbReference>
<protein>
    <submittedName>
        <fullName evidence="2">Uncharacterized protein</fullName>
    </submittedName>
</protein>
<keyword evidence="3" id="KW-1185">Reference proteome</keyword>
<dbReference type="AlphaFoldDB" id="A0A5M3MIA1"/>
<dbReference type="EMBL" id="JH711582">
    <property type="protein sequence ID" value="EIW78361.1"/>
    <property type="molecule type" value="Genomic_DNA"/>
</dbReference>
<dbReference type="OrthoDB" id="185373at2759"/>
<dbReference type="KEGG" id="cput:CONPUDRAFT_145619"/>
<organism evidence="2 3">
    <name type="scientific">Coniophora puteana (strain RWD-64-598)</name>
    <name type="common">Brown rot fungus</name>
    <dbReference type="NCBI Taxonomy" id="741705"/>
    <lineage>
        <taxon>Eukaryota</taxon>
        <taxon>Fungi</taxon>
        <taxon>Dikarya</taxon>
        <taxon>Basidiomycota</taxon>
        <taxon>Agaricomycotina</taxon>
        <taxon>Agaricomycetes</taxon>
        <taxon>Agaricomycetidae</taxon>
        <taxon>Boletales</taxon>
        <taxon>Coniophorineae</taxon>
        <taxon>Coniophoraceae</taxon>
        <taxon>Coniophora</taxon>
    </lineage>
</organism>
<gene>
    <name evidence="2" type="ORF">CONPUDRAFT_145619</name>
</gene>
<proteinExistence type="predicted"/>